<comment type="caution">
    <text evidence="1">The sequence shown here is derived from an EMBL/GenBank/DDBJ whole genome shotgun (WGS) entry which is preliminary data.</text>
</comment>
<accession>A0AAW2HAV9</accession>
<organism evidence="1">
    <name type="scientific">Menopon gallinae</name>
    <name type="common">poultry shaft louse</name>
    <dbReference type="NCBI Taxonomy" id="328185"/>
    <lineage>
        <taxon>Eukaryota</taxon>
        <taxon>Metazoa</taxon>
        <taxon>Ecdysozoa</taxon>
        <taxon>Arthropoda</taxon>
        <taxon>Hexapoda</taxon>
        <taxon>Insecta</taxon>
        <taxon>Pterygota</taxon>
        <taxon>Neoptera</taxon>
        <taxon>Paraneoptera</taxon>
        <taxon>Psocodea</taxon>
        <taxon>Troctomorpha</taxon>
        <taxon>Phthiraptera</taxon>
        <taxon>Amblycera</taxon>
        <taxon>Menoponidae</taxon>
        <taxon>Menopon</taxon>
    </lineage>
</organism>
<protein>
    <submittedName>
        <fullName evidence="1">Uncharacterized protein</fullName>
    </submittedName>
</protein>
<name>A0AAW2HAV9_9NEOP</name>
<proteinExistence type="predicted"/>
<sequence>MYTQGLEVAFVYRPQGVESGGRGSAAERWLEAFKPKNYPEETSSSVSVYPYISLTGYGPRILKAQDTRKSTSEKERWLKNDSKALACICLTISSNMLNYVKKASTSKEAWDALREAFESTGPIRKLTLSKELLRMKKTPSTTMAQYINGFSSNNWEKPG</sequence>
<gene>
    <name evidence="1" type="ORF">PYX00_009251</name>
</gene>
<dbReference type="AlphaFoldDB" id="A0AAW2HAV9"/>
<dbReference type="EMBL" id="JARGDH010000005">
    <property type="protein sequence ID" value="KAL0266803.1"/>
    <property type="molecule type" value="Genomic_DNA"/>
</dbReference>
<reference evidence="1" key="1">
    <citation type="journal article" date="2024" name="Gigascience">
        <title>Chromosome-level genome of the poultry shaft louse Menopon gallinae provides insight into the host-switching and adaptive evolution of parasitic lice.</title>
        <authorList>
            <person name="Xu Y."/>
            <person name="Ma L."/>
            <person name="Liu S."/>
            <person name="Liang Y."/>
            <person name="Liu Q."/>
            <person name="He Z."/>
            <person name="Tian L."/>
            <person name="Duan Y."/>
            <person name="Cai W."/>
            <person name="Li H."/>
            <person name="Song F."/>
        </authorList>
    </citation>
    <scope>NUCLEOTIDE SEQUENCE</scope>
    <source>
        <strain evidence="1">Cailab_2023a</strain>
    </source>
</reference>
<dbReference type="Pfam" id="PF14223">
    <property type="entry name" value="Retrotran_gag_2"/>
    <property type="match status" value="1"/>
</dbReference>
<evidence type="ECO:0000313" key="1">
    <source>
        <dbReference type="EMBL" id="KAL0266803.1"/>
    </source>
</evidence>